<evidence type="ECO:0000313" key="3">
    <source>
        <dbReference type="Proteomes" id="UP000063699"/>
    </source>
</evidence>
<dbReference type="Proteomes" id="UP000063699">
    <property type="component" value="Chromosome"/>
</dbReference>
<dbReference type="AlphaFoldDB" id="A0A0N9I4L8"/>
<dbReference type="InterPro" id="IPR011256">
    <property type="entry name" value="Reg_factor_effector_dom_sf"/>
</dbReference>
<dbReference type="RefSeq" id="WP_054292937.1">
    <property type="nucleotide sequence ID" value="NZ_CP012752.1"/>
</dbReference>
<dbReference type="EMBL" id="CP012752">
    <property type="protein sequence ID" value="ALG11035.1"/>
    <property type="molecule type" value="Genomic_DNA"/>
</dbReference>
<dbReference type="InterPro" id="IPR029442">
    <property type="entry name" value="GyrI-like"/>
</dbReference>
<reference evidence="2 3" key="1">
    <citation type="submission" date="2015-07" db="EMBL/GenBank/DDBJ databases">
        <title>Genome sequencing of Kibdelosporangium phytohabitans.</title>
        <authorList>
            <person name="Qin S."/>
            <person name="Xing K."/>
        </authorList>
    </citation>
    <scope>NUCLEOTIDE SEQUENCE [LARGE SCALE GENOMIC DNA]</scope>
    <source>
        <strain evidence="2 3">KLBMP1111</strain>
    </source>
</reference>
<proteinExistence type="predicted"/>
<dbReference type="STRING" id="860235.AOZ06_32815"/>
<gene>
    <name evidence="2" type="ORF">AOZ06_32815</name>
</gene>
<dbReference type="KEGG" id="kphy:AOZ06_32815"/>
<evidence type="ECO:0000313" key="2">
    <source>
        <dbReference type="EMBL" id="ALG11035.1"/>
    </source>
</evidence>
<evidence type="ECO:0000259" key="1">
    <source>
        <dbReference type="Pfam" id="PF06445"/>
    </source>
</evidence>
<sequence length="188" mass="21116">MNEYKHLFTGTTEPALIDMPSLPYLMVDGKGAPDSPEYSNAVSGLYAVAYAVRAALKPVMTYSVLPLQGQWWSPDPAVFTTGDRSAWCWTMMILQPAEVTAGLVAEATEKAARRKRVDGVRFERLTEGTCAQILHKGPYSEEPATIARLMDFVRREGRQLTGKHHEIYLTRPRTDAPEKMRTLIRYPV</sequence>
<feature type="domain" description="GyrI-like small molecule binding" evidence="1">
    <location>
        <begin position="13"/>
        <end position="188"/>
    </location>
</feature>
<dbReference type="Gene3D" id="3.20.80.10">
    <property type="entry name" value="Regulatory factor, effector binding domain"/>
    <property type="match status" value="1"/>
</dbReference>
<keyword evidence="3" id="KW-1185">Reference proteome</keyword>
<organism evidence="2 3">
    <name type="scientific">Kibdelosporangium phytohabitans</name>
    <dbReference type="NCBI Taxonomy" id="860235"/>
    <lineage>
        <taxon>Bacteria</taxon>
        <taxon>Bacillati</taxon>
        <taxon>Actinomycetota</taxon>
        <taxon>Actinomycetes</taxon>
        <taxon>Pseudonocardiales</taxon>
        <taxon>Pseudonocardiaceae</taxon>
        <taxon>Kibdelosporangium</taxon>
    </lineage>
</organism>
<name>A0A0N9I4L8_9PSEU</name>
<protein>
    <recommendedName>
        <fullName evidence="1">GyrI-like small molecule binding domain-containing protein</fullName>
    </recommendedName>
</protein>
<dbReference type="SUPFAM" id="SSF55136">
    <property type="entry name" value="Probable bacterial effector-binding domain"/>
    <property type="match status" value="1"/>
</dbReference>
<accession>A0A0N9I4L8</accession>
<dbReference type="Pfam" id="PF06445">
    <property type="entry name" value="GyrI-like"/>
    <property type="match status" value="1"/>
</dbReference>